<keyword evidence="1" id="KW-1133">Transmembrane helix</keyword>
<dbReference type="RefSeq" id="WP_250874520.1">
    <property type="nucleotide sequence ID" value="NZ_JALXFV010000008.1"/>
</dbReference>
<gene>
    <name evidence="2" type="ORF">ACFSBT_14950</name>
</gene>
<comment type="caution">
    <text evidence="2">The sequence shown here is derived from an EMBL/GenBank/DDBJ whole genome shotgun (WGS) entry which is preliminary data.</text>
</comment>
<evidence type="ECO:0000313" key="2">
    <source>
        <dbReference type="EMBL" id="MFD1514577.1"/>
    </source>
</evidence>
<name>A0ABD6AYD9_9EURY</name>
<keyword evidence="1" id="KW-0472">Membrane</keyword>
<proteinExistence type="predicted"/>
<evidence type="ECO:0000256" key="1">
    <source>
        <dbReference type="SAM" id="Phobius"/>
    </source>
</evidence>
<protein>
    <submittedName>
        <fullName evidence="2">Uncharacterized protein</fullName>
    </submittedName>
</protein>
<feature type="transmembrane region" description="Helical" evidence="1">
    <location>
        <begin position="82"/>
        <end position="109"/>
    </location>
</feature>
<reference evidence="2 3" key="1">
    <citation type="journal article" date="2019" name="Int. J. Syst. Evol. Microbiol.">
        <title>The Global Catalogue of Microorganisms (GCM) 10K type strain sequencing project: providing services to taxonomists for standard genome sequencing and annotation.</title>
        <authorList>
            <consortium name="The Broad Institute Genomics Platform"/>
            <consortium name="The Broad Institute Genome Sequencing Center for Infectious Disease"/>
            <person name="Wu L."/>
            <person name="Ma J."/>
        </authorList>
    </citation>
    <scope>NUCLEOTIDE SEQUENCE [LARGE SCALE GENOMIC DNA]</scope>
    <source>
        <strain evidence="2 3">CGMCC 1.12563</strain>
    </source>
</reference>
<dbReference type="AlphaFoldDB" id="A0ABD6AYD9"/>
<accession>A0ABD6AYD9</accession>
<dbReference type="Proteomes" id="UP001597187">
    <property type="component" value="Unassembled WGS sequence"/>
</dbReference>
<feature type="transmembrane region" description="Helical" evidence="1">
    <location>
        <begin position="37"/>
        <end position="62"/>
    </location>
</feature>
<dbReference type="EMBL" id="JBHUDC010000008">
    <property type="protein sequence ID" value="MFD1514577.1"/>
    <property type="molecule type" value="Genomic_DNA"/>
</dbReference>
<feature type="transmembrane region" description="Helical" evidence="1">
    <location>
        <begin position="6"/>
        <end position="25"/>
    </location>
</feature>
<organism evidence="2 3">
    <name type="scientific">Halomarina rubra</name>
    <dbReference type="NCBI Taxonomy" id="2071873"/>
    <lineage>
        <taxon>Archaea</taxon>
        <taxon>Methanobacteriati</taxon>
        <taxon>Methanobacteriota</taxon>
        <taxon>Stenosarchaea group</taxon>
        <taxon>Halobacteria</taxon>
        <taxon>Halobacteriales</taxon>
        <taxon>Natronomonadaceae</taxon>
        <taxon>Halomarina</taxon>
    </lineage>
</organism>
<evidence type="ECO:0000313" key="3">
    <source>
        <dbReference type="Proteomes" id="UP001597187"/>
    </source>
</evidence>
<keyword evidence="1" id="KW-0812">Transmembrane</keyword>
<keyword evidence="3" id="KW-1185">Reference proteome</keyword>
<sequence>MSSPSRWWVAVAIPTVPIALGAVVAQVGTHVVEVDPGALAVFLLFTLWPGYGLSPLLLGGLYKDASAVADADFDWSPSPVRWLGLGLLSVLGVVVGLFAAPALVGIAYLTRRHQRVA</sequence>